<organism evidence="1 3">
    <name type="scientific">Pectobacterium parmentieri</name>
    <dbReference type="NCBI Taxonomy" id="1905730"/>
    <lineage>
        <taxon>Bacteria</taxon>
        <taxon>Pseudomonadati</taxon>
        <taxon>Pseudomonadota</taxon>
        <taxon>Gammaproteobacteria</taxon>
        <taxon>Enterobacterales</taxon>
        <taxon>Pectobacteriaceae</taxon>
        <taxon>Pectobacterium</taxon>
    </lineage>
</organism>
<sequence>MNINNVTGALSFDNKLTINSFITKKEIMGLEDICWEAWPSKGDETVSYRAVFEMEKNRQGDIYLIINFIRPGDMDATIVSWRFAPEKLLMGEQRKTEGGMTKKLREWFKEKTNSILPICGEWGGIDAAYDPHNRTCTIFCNYRSSFRDEKSWGDYCKWNNIKI</sequence>
<dbReference type="Proteomes" id="UP000008044">
    <property type="component" value="Chromosome"/>
</dbReference>
<gene>
    <name evidence="1" type="ordered locus">W5S_0146</name>
    <name evidence="2" type="ORF">F6Q06_23510</name>
</gene>
<evidence type="ECO:0000313" key="3">
    <source>
        <dbReference type="Proteomes" id="UP000008044"/>
    </source>
</evidence>
<dbReference type="RefSeq" id="WP_014698448.1">
    <property type="nucleotide sequence ID" value="NC_017845.1"/>
</dbReference>
<evidence type="ECO:0000313" key="2">
    <source>
        <dbReference type="EMBL" id="MBI0557414.1"/>
    </source>
</evidence>
<protein>
    <submittedName>
        <fullName evidence="1">Uncharacterized protein</fullName>
    </submittedName>
</protein>
<dbReference type="AlphaFoldDB" id="A0A0H3I3B2"/>
<reference evidence="1 3" key="1">
    <citation type="journal article" date="2012" name="J. Bacteriol.">
        <title>Genome sequence of Pectobacterium sp. strain SCC3193.</title>
        <authorList>
            <person name="Koskinen J.P."/>
            <person name="Laine P."/>
            <person name="Niemi O."/>
            <person name="Nykyri J."/>
            <person name="Harjunpaa H."/>
            <person name="Auvinen P."/>
            <person name="Paulin L."/>
            <person name="Pirhonen M."/>
            <person name="Palva T."/>
            <person name="Holm L."/>
        </authorList>
    </citation>
    <scope>NUCLEOTIDE SEQUENCE [LARGE SCALE GENOMIC DNA]</scope>
    <source>
        <strain evidence="1 3">SCC3193</strain>
    </source>
</reference>
<dbReference type="KEGG" id="pec:W5S_0146"/>
<dbReference type="eggNOG" id="ENOG50342HH">
    <property type="taxonomic scope" value="Bacteria"/>
</dbReference>
<name>A0A0H3I3B2_PECPM</name>
<dbReference type="EMBL" id="WABS01000097">
    <property type="protein sequence ID" value="MBI0557414.1"/>
    <property type="molecule type" value="Genomic_DNA"/>
</dbReference>
<dbReference type="EMBL" id="CP003415">
    <property type="protein sequence ID" value="AFI88285.1"/>
    <property type="molecule type" value="Genomic_DNA"/>
</dbReference>
<keyword evidence="4" id="KW-1185">Reference proteome</keyword>
<proteinExistence type="predicted"/>
<dbReference type="HOGENOM" id="CLU_1634237_0_0_6"/>
<accession>A0A0H3I3B2</accession>
<evidence type="ECO:0000313" key="4">
    <source>
        <dbReference type="Proteomes" id="UP001194579"/>
    </source>
</evidence>
<evidence type="ECO:0000313" key="1">
    <source>
        <dbReference type="EMBL" id="AFI88285.1"/>
    </source>
</evidence>
<reference evidence="2" key="4">
    <citation type="submission" date="2024-05" db="EMBL/GenBank/DDBJ databases">
        <title>Identification of Pectobacterium versatile causing blackleg of potato from New York State with a whole genome sequencing approach.</title>
        <authorList>
            <person name="Ma X."/>
            <person name="Swingle B."/>
        </authorList>
    </citation>
    <scope>NUCLEOTIDE SEQUENCE</scope>
    <source>
        <strain evidence="2">NY1588A</strain>
    </source>
</reference>
<reference evidence="1" key="2">
    <citation type="submission" date="2012-03" db="EMBL/GenBank/DDBJ databases">
        <authorList>
            <person name="Koskinen P."/>
            <person name="Laine P."/>
            <person name="Niemi O."/>
            <person name="Nykyri J."/>
            <person name="Harjunpaa H."/>
            <person name="Auvinen P."/>
            <person name="Paulin L."/>
            <person name="Pirhonen M."/>
            <person name="Palva T."/>
            <person name="Holm L."/>
        </authorList>
    </citation>
    <scope>NUCLEOTIDE SEQUENCE</scope>
    <source>
        <strain evidence="1">SCC3193</strain>
    </source>
</reference>
<reference evidence="4" key="3">
    <citation type="submission" date="2023-07" db="EMBL/GenBank/DDBJ databases">
        <title>Identification of Pectobacterium versatile causing blackleg of potato from New York State with a whole genome sequencing approach.</title>
        <authorList>
            <person name="Ma X."/>
            <person name="Swingle B."/>
        </authorList>
    </citation>
    <scope>NUCLEOTIDE SEQUENCE [LARGE SCALE GENOMIC DNA]</scope>
    <source>
        <strain evidence="4">NY1588A</strain>
    </source>
</reference>
<dbReference type="STRING" id="1905730.W5S_0146"/>
<dbReference type="Proteomes" id="UP001194579">
    <property type="component" value="Unassembled WGS sequence"/>
</dbReference>